<evidence type="ECO:0000313" key="2">
    <source>
        <dbReference type="EMBL" id="SHO50527.1"/>
    </source>
</evidence>
<keyword evidence="3" id="KW-1185">Reference proteome</keyword>
<name>A0A1M7YD17_9BACT</name>
<evidence type="ECO:0008006" key="4">
    <source>
        <dbReference type="Google" id="ProtNLM"/>
    </source>
</evidence>
<proteinExistence type="predicted"/>
<sequence>MRWSYKTIHFGLKKDGLLGSSFLDDAEIEETLNEYGQGGWELVSMLETRDGVLAVFKQSLDFPSTRQAAPVHRDEQRRAVSSVAPAVAVKPQYEAADELDNEPELEADYRDEPNDDQEPVYDDEREEPEVGLVDDNDDEDDSDSGIGSIRIE</sequence>
<dbReference type="InterPro" id="IPR025234">
    <property type="entry name" value="YjzH-like"/>
</dbReference>
<accession>A0A1M7YD17</accession>
<dbReference type="RefSeq" id="WP_073614966.1">
    <property type="nucleotide sequence ID" value="NZ_FRFE01000019.1"/>
</dbReference>
<feature type="region of interest" description="Disordered" evidence="1">
    <location>
        <begin position="64"/>
        <end position="152"/>
    </location>
</feature>
<dbReference type="STRING" id="1121416.SAMN02745220_03511"/>
<dbReference type="Pfam" id="PF13783">
    <property type="entry name" value="DUF4177"/>
    <property type="match status" value="1"/>
</dbReference>
<organism evidence="2 3">
    <name type="scientific">Desulfopila aestuarii DSM 18488</name>
    <dbReference type="NCBI Taxonomy" id="1121416"/>
    <lineage>
        <taxon>Bacteria</taxon>
        <taxon>Pseudomonadati</taxon>
        <taxon>Thermodesulfobacteriota</taxon>
        <taxon>Desulfobulbia</taxon>
        <taxon>Desulfobulbales</taxon>
        <taxon>Desulfocapsaceae</taxon>
        <taxon>Desulfopila</taxon>
    </lineage>
</organism>
<evidence type="ECO:0000313" key="3">
    <source>
        <dbReference type="Proteomes" id="UP000184603"/>
    </source>
</evidence>
<feature type="compositionally biased region" description="Acidic residues" evidence="1">
    <location>
        <begin position="113"/>
        <end position="143"/>
    </location>
</feature>
<dbReference type="Proteomes" id="UP000184603">
    <property type="component" value="Unassembled WGS sequence"/>
</dbReference>
<dbReference type="OrthoDB" id="5432776at2"/>
<feature type="compositionally biased region" description="Acidic residues" evidence="1">
    <location>
        <begin position="95"/>
        <end position="106"/>
    </location>
</feature>
<gene>
    <name evidence="2" type="ORF">SAMN02745220_03511</name>
</gene>
<dbReference type="EMBL" id="FRFE01000019">
    <property type="protein sequence ID" value="SHO50527.1"/>
    <property type="molecule type" value="Genomic_DNA"/>
</dbReference>
<dbReference type="AlphaFoldDB" id="A0A1M7YD17"/>
<protein>
    <recommendedName>
        <fullName evidence="4">DUF4177 domain-containing protein</fullName>
    </recommendedName>
</protein>
<evidence type="ECO:0000256" key="1">
    <source>
        <dbReference type="SAM" id="MobiDB-lite"/>
    </source>
</evidence>
<reference evidence="2 3" key="1">
    <citation type="submission" date="2016-12" db="EMBL/GenBank/DDBJ databases">
        <authorList>
            <person name="Song W.-J."/>
            <person name="Kurnit D.M."/>
        </authorList>
    </citation>
    <scope>NUCLEOTIDE SEQUENCE [LARGE SCALE GENOMIC DNA]</scope>
    <source>
        <strain evidence="2 3">DSM 18488</strain>
    </source>
</reference>
<feature type="compositionally biased region" description="Low complexity" evidence="1">
    <location>
        <begin position="79"/>
        <end position="89"/>
    </location>
</feature>